<organism evidence="2 3">
    <name type="scientific">Bacillus phage G</name>
    <dbReference type="NCBI Taxonomy" id="2884420"/>
    <lineage>
        <taxon>Viruses</taxon>
        <taxon>Duplodnaviria</taxon>
        <taxon>Heunggongvirae</taxon>
        <taxon>Uroviricota</taxon>
        <taxon>Caudoviricetes</taxon>
        <taxon>Donellivirus</taxon>
        <taxon>Donellivirus gee</taxon>
    </lineage>
</organism>
<evidence type="ECO:0000313" key="3">
    <source>
        <dbReference type="Proteomes" id="UP000009273"/>
    </source>
</evidence>
<dbReference type="RefSeq" id="YP_009015674.1">
    <property type="nucleotide sequence ID" value="NC_023719.1"/>
</dbReference>
<dbReference type="KEGG" id="vg:18563586"/>
<name>G3MAB2_9CAUD</name>
<reference evidence="2 3" key="1">
    <citation type="submission" date="2011-09" db="EMBL/GenBank/DDBJ databases">
        <authorList>
            <person name="Pope W.H."/>
            <person name="Pedulla M.L."/>
            <person name="Ford M.E."/>
            <person name="Peebles C.L."/>
            <person name="Hatfull G.H."/>
            <person name="Hendrix R.W."/>
        </authorList>
    </citation>
    <scope>NUCLEOTIDE SEQUENCE [LARGE SCALE GENOMIC DNA]</scope>
    <source>
        <strain evidence="2">G</strain>
    </source>
</reference>
<gene>
    <name evidence="2" type="primary">371</name>
    <name evidence="2" type="ORF">G_371</name>
</gene>
<dbReference type="GeneID" id="18563586"/>
<proteinExistence type="predicted"/>
<dbReference type="EMBL" id="JN638751">
    <property type="protein sequence ID" value="AEO93630.1"/>
    <property type="molecule type" value="Genomic_DNA"/>
</dbReference>
<dbReference type="Proteomes" id="UP000009273">
    <property type="component" value="Segment"/>
</dbReference>
<protein>
    <submittedName>
        <fullName evidence="2">Gp371</fullName>
    </submittedName>
</protein>
<sequence length="280" mass="30291">MADAIFSKGTCKKKEILTTMITLMKAAGWNDISSNPATDFFIMHSKGESGDKDLFIQFRHGSTSNTNPIDTTDYNAASFRLISEYTPGAQGVAGTFERPSESWRNFYVAPTTTLINSEVMMTYYYHVNKNRIIFIIETPESLSFAPATHYFGLPTSFVSEPKSRGLIAASSTYAVTANNVYVTNAAGELPSDTASSGRTVYSAMPPKSPNSSGKHTPVEIYYGNTTEGIRGKIDGLYVVPAGGINNGDTLTVGTKQFRAVVNGVASSNSFPSTTLIFQIQ</sequence>
<accession>G3MAB2</accession>
<evidence type="ECO:0000256" key="1">
    <source>
        <dbReference type="SAM" id="MobiDB-lite"/>
    </source>
</evidence>
<evidence type="ECO:0000313" key="2">
    <source>
        <dbReference type="EMBL" id="AEO93630.1"/>
    </source>
</evidence>
<feature type="region of interest" description="Disordered" evidence="1">
    <location>
        <begin position="197"/>
        <end position="216"/>
    </location>
</feature>
<keyword evidence="3" id="KW-1185">Reference proteome</keyword>